<evidence type="ECO:0000313" key="2">
    <source>
        <dbReference type="EMBL" id="KAK6338724.1"/>
    </source>
</evidence>
<gene>
    <name evidence="2" type="ORF">TWF696_009536</name>
</gene>
<accession>A0AAV9UBS7</accession>
<organism evidence="2 3">
    <name type="scientific">Orbilia brochopaga</name>
    <dbReference type="NCBI Taxonomy" id="3140254"/>
    <lineage>
        <taxon>Eukaryota</taxon>
        <taxon>Fungi</taxon>
        <taxon>Dikarya</taxon>
        <taxon>Ascomycota</taxon>
        <taxon>Pezizomycotina</taxon>
        <taxon>Orbiliomycetes</taxon>
        <taxon>Orbiliales</taxon>
        <taxon>Orbiliaceae</taxon>
        <taxon>Orbilia</taxon>
    </lineage>
</organism>
<proteinExistence type="predicted"/>
<dbReference type="Proteomes" id="UP001375240">
    <property type="component" value="Unassembled WGS sequence"/>
</dbReference>
<dbReference type="AlphaFoldDB" id="A0AAV9UBS7"/>
<name>A0AAV9UBS7_9PEZI</name>
<feature type="domain" description="CHAT" evidence="1">
    <location>
        <begin position="72"/>
        <end position="364"/>
    </location>
</feature>
<comment type="caution">
    <text evidence="2">The sequence shown here is derived from an EMBL/GenBank/DDBJ whole genome shotgun (WGS) entry which is preliminary data.</text>
</comment>
<dbReference type="EMBL" id="JAVHNQ010000009">
    <property type="protein sequence ID" value="KAK6338724.1"/>
    <property type="molecule type" value="Genomic_DNA"/>
</dbReference>
<dbReference type="Pfam" id="PF12770">
    <property type="entry name" value="CHAT"/>
    <property type="match status" value="1"/>
</dbReference>
<protein>
    <recommendedName>
        <fullName evidence="1">CHAT domain-containing protein</fullName>
    </recommendedName>
</protein>
<evidence type="ECO:0000313" key="3">
    <source>
        <dbReference type="Proteomes" id="UP001375240"/>
    </source>
</evidence>
<sequence>MLYNVENKARKPFSKDPDNYMEWGAINVTVAEATQWIEDLLANAMAGESIQEELSMGAKFVTPLLKISRPGDLIVVGNSWFTSRVPFHALQIGHDKNSGDLMTLCERNNIIYAPSLLTLKHCMDRVTRFRARTSSKIPRGTVRVSMCAIPPVDTTKAALKQMREAKELVKKQWGAYSIATFSGREANLADVKDQLMRTTDFVHFLGEVGLKPAGGEPAMTRVKLGPKVTMTARDIAREFRFSGGSSPVVIVLYITTEKKSDDVKGKGKGPAVPPPTLANVPDGIVPAFIQAGAATVVSTLWPVPVKAAARFGELLHSDFQSMRAKGREESRVWDVACAVHGAACQLRWERGEADPHWAAFVVTGAWVRGTNIGGRVVSEGKGMQTDKESYEQAGGWTRV</sequence>
<evidence type="ECO:0000259" key="1">
    <source>
        <dbReference type="Pfam" id="PF12770"/>
    </source>
</evidence>
<dbReference type="InterPro" id="IPR024983">
    <property type="entry name" value="CHAT_dom"/>
</dbReference>
<reference evidence="2 3" key="1">
    <citation type="submission" date="2019-10" db="EMBL/GenBank/DDBJ databases">
        <authorList>
            <person name="Palmer J.M."/>
        </authorList>
    </citation>
    <scope>NUCLEOTIDE SEQUENCE [LARGE SCALE GENOMIC DNA]</scope>
    <source>
        <strain evidence="2 3">TWF696</strain>
    </source>
</reference>
<keyword evidence="3" id="KW-1185">Reference proteome</keyword>